<comment type="caution">
    <text evidence="2">The sequence shown here is derived from an EMBL/GenBank/DDBJ whole genome shotgun (WGS) entry which is preliminary data.</text>
</comment>
<dbReference type="InterPro" id="IPR036388">
    <property type="entry name" value="WH-like_DNA-bd_sf"/>
</dbReference>
<dbReference type="Pfam" id="PF09012">
    <property type="entry name" value="FeoC"/>
    <property type="match status" value="1"/>
</dbReference>
<sequence>MTPSELRDYLKQHHQASLADLAIHFNSDPQAVKAAMHTWIRKGMASETAASSGCAKGCCECKPENITVYRWLS</sequence>
<keyword evidence="3" id="KW-1185">Reference proteome</keyword>
<dbReference type="RefSeq" id="WP_162615249.1">
    <property type="nucleotide sequence ID" value="NZ_PQSP01000002.1"/>
</dbReference>
<accession>A0A433SDZ7</accession>
<dbReference type="InterPro" id="IPR015102">
    <property type="entry name" value="Tscrpt_reg_HTH_FeoC"/>
</dbReference>
<name>A0A433SDZ7_9BURK</name>
<protein>
    <recommendedName>
        <fullName evidence="1">Transcriptional regulator HTH-type FeoC domain-containing protein</fullName>
    </recommendedName>
</protein>
<dbReference type="Proteomes" id="UP000286947">
    <property type="component" value="Unassembled WGS sequence"/>
</dbReference>
<dbReference type="SUPFAM" id="SSF46785">
    <property type="entry name" value="Winged helix' DNA-binding domain"/>
    <property type="match status" value="1"/>
</dbReference>
<gene>
    <name evidence="2" type="ORF">CUZ56_00889</name>
</gene>
<reference evidence="2 3" key="1">
    <citation type="submission" date="2018-01" db="EMBL/GenBank/DDBJ databases">
        <title>Saezia sanguinis gen. nov., sp. nov., in the order Burkholderiales isolated from human blood.</title>
        <authorList>
            <person name="Medina-Pascual M.J."/>
            <person name="Valdezate S."/>
            <person name="Monzon S."/>
            <person name="Cuesta I."/>
            <person name="Carrasco G."/>
            <person name="Villalon P."/>
            <person name="Saez-Nieto J.A."/>
        </authorList>
    </citation>
    <scope>NUCLEOTIDE SEQUENCE [LARGE SCALE GENOMIC DNA]</scope>
    <source>
        <strain evidence="2 3">CNM695-12</strain>
    </source>
</reference>
<dbReference type="AlphaFoldDB" id="A0A433SDZ7"/>
<evidence type="ECO:0000313" key="3">
    <source>
        <dbReference type="Proteomes" id="UP000286947"/>
    </source>
</evidence>
<proteinExistence type="predicted"/>
<dbReference type="EMBL" id="PQSP01000002">
    <property type="protein sequence ID" value="RUS66952.1"/>
    <property type="molecule type" value="Genomic_DNA"/>
</dbReference>
<feature type="domain" description="Transcriptional regulator HTH-type FeoC" evidence="1">
    <location>
        <begin position="4"/>
        <end position="70"/>
    </location>
</feature>
<dbReference type="Gene3D" id="1.10.10.10">
    <property type="entry name" value="Winged helix-like DNA-binding domain superfamily/Winged helix DNA-binding domain"/>
    <property type="match status" value="1"/>
</dbReference>
<dbReference type="InterPro" id="IPR036390">
    <property type="entry name" value="WH_DNA-bd_sf"/>
</dbReference>
<evidence type="ECO:0000259" key="1">
    <source>
        <dbReference type="Pfam" id="PF09012"/>
    </source>
</evidence>
<organism evidence="2 3">
    <name type="scientific">Saezia sanguinis</name>
    <dbReference type="NCBI Taxonomy" id="1965230"/>
    <lineage>
        <taxon>Bacteria</taxon>
        <taxon>Pseudomonadati</taxon>
        <taxon>Pseudomonadota</taxon>
        <taxon>Betaproteobacteria</taxon>
        <taxon>Burkholderiales</taxon>
        <taxon>Saeziaceae</taxon>
        <taxon>Saezia</taxon>
    </lineage>
</organism>
<evidence type="ECO:0000313" key="2">
    <source>
        <dbReference type="EMBL" id="RUS66952.1"/>
    </source>
</evidence>